<dbReference type="InterPro" id="IPR058031">
    <property type="entry name" value="AAA_lid_NorR"/>
</dbReference>
<keyword evidence="7" id="KW-0804">Transcription</keyword>
<name>A0ABT0BD29_9SPHN</name>
<evidence type="ECO:0000256" key="7">
    <source>
        <dbReference type="ARBA" id="ARBA00023163"/>
    </source>
</evidence>
<dbReference type="InterPro" id="IPR024096">
    <property type="entry name" value="NO_sig/Golgi_transp_ligand-bd"/>
</dbReference>
<evidence type="ECO:0000256" key="2">
    <source>
        <dbReference type="ARBA" id="ARBA00022840"/>
    </source>
</evidence>
<evidence type="ECO:0000256" key="4">
    <source>
        <dbReference type="ARBA" id="ARBA00023015"/>
    </source>
</evidence>
<dbReference type="InterPro" id="IPR002078">
    <property type="entry name" value="Sigma_54_int"/>
</dbReference>
<feature type="region of interest" description="Disordered" evidence="8">
    <location>
        <begin position="204"/>
        <end position="227"/>
    </location>
</feature>
<evidence type="ECO:0000256" key="6">
    <source>
        <dbReference type="ARBA" id="ARBA00023159"/>
    </source>
</evidence>
<dbReference type="InterPro" id="IPR009057">
    <property type="entry name" value="Homeodomain-like_sf"/>
</dbReference>
<dbReference type="PROSITE" id="PS00688">
    <property type="entry name" value="SIGMA54_INTERACT_3"/>
    <property type="match status" value="1"/>
</dbReference>
<keyword evidence="4" id="KW-0805">Transcription regulation</keyword>
<evidence type="ECO:0000256" key="3">
    <source>
        <dbReference type="ARBA" id="ARBA00023012"/>
    </source>
</evidence>
<sequence>MANDLVAQLHFDPAQAHIWLAGRRMMLLHAKAFGLLRRELVDMIGQEKARGIFTRQGYNSGAMDAEAAAGIRPGAPLEEMFAVGPELHAVEGLVLSEPVRVTFDTASGSYYGEYLWKGSCECSAHIEAFGIGSSPGGWSQIGYASGYASVFLGRPIQFREVECVAMGHEHCRIVGRPAEDWTDGEADLRYMRGEQLNQIARTLGGAGGAAQPDGAASGGSAGGSRQEGLRPIVGASAGFNVAFDMLHHVADTDAVVLFLGESGVGKEVFARSLHRLGTRREAAFVAVNCAAIPESLVEAELFGVEKGAFTDATSTRPGRFERAEGGTLFLDEVGTLSLAAQGKLLRAIQEGEYERVGGHRTRKADVRLAAATNVDLRAAVQAGTFRSDLFYRLNVFPIRIPPLRERRADLPLLIEHFLHRYAARYGKTVPGIEERAVAAMLSYDWPGNIRELENIIERGVIMAAPGEPLRLHHLFAGGETLAMATLRLGASGKVEGRDPLDLAGFVNDLSIEQFLRGGLGLEAVEGRMIETALVLCEGNKTHAARLLGISRSQLNYRLAKGDEG</sequence>
<dbReference type="InterPro" id="IPR025662">
    <property type="entry name" value="Sigma_54_int_dom_ATP-bd_1"/>
</dbReference>
<evidence type="ECO:0000256" key="8">
    <source>
        <dbReference type="SAM" id="MobiDB-lite"/>
    </source>
</evidence>
<dbReference type="Pfam" id="PF00158">
    <property type="entry name" value="Sigma54_activat"/>
    <property type="match status" value="1"/>
</dbReference>
<dbReference type="PROSITE" id="PS00676">
    <property type="entry name" value="SIGMA54_INTERACT_2"/>
    <property type="match status" value="1"/>
</dbReference>
<dbReference type="SUPFAM" id="SSF52540">
    <property type="entry name" value="P-loop containing nucleoside triphosphate hydrolases"/>
    <property type="match status" value="1"/>
</dbReference>
<dbReference type="Gene3D" id="3.30.1380.20">
    <property type="entry name" value="Trafficking protein particle complex subunit 3"/>
    <property type="match status" value="1"/>
</dbReference>
<dbReference type="InterPro" id="IPR004096">
    <property type="entry name" value="V4R"/>
</dbReference>
<feature type="domain" description="Sigma-54 factor interaction" evidence="9">
    <location>
        <begin position="232"/>
        <end position="461"/>
    </location>
</feature>
<keyword evidence="1" id="KW-0547">Nucleotide-binding</keyword>
<keyword evidence="5" id="KW-0238">DNA-binding</keyword>
<keyword evidence="2" id="KW-0067">ATP-binding</keyword>
<dbReference type="Gene3D" id="1.10.8.60">
    <property type="match status" value="1"/>
</dbReference>
<dbReference type="Proteomes" id="UP001162881">
    <property type="component" value="Unassembled WGS sequence"/>
</dbReference>
<dbReference type="CDD" id="cd00009">
    <property type="entry name" value="AAA"/>
    <property type="match status" value="1"/>
</dbReference>
<dbReference type="PANTHER" id="PTHR32071">
    <property type="entry name" value="TRANSCRIPTIONAL REGULATORY PROTEIN"/>
    <property type="match status" value="1"/>
</dbReference>
<dbReference type="Pfam" id="PF25601">
    <property type="entry name" value="AAA_lid_14"/>
    <property type="match status" value="1"/>
</dbReference>
<dbReference type="RefSeq" id="WP_244019862.1">
    <property type="nucleotide sequence ID" value="NZ_JALHLF010000030.1"/>
</dbReference>
<proteinExistence type="predicted"/>
<dbReference type="Pfam" id="PF02954">
    <property type="entry name" value="HTH_8"/>
    <property type="match status" value="1"/>
</dbReference>
<dbReference type="InterPro" id="IPR027417">
    <property type="entry name" value="P-loop_NTPase"/>
</dbReference>
<evidence type="ECO:0000256" key="1">
    <source>
        <dbReference type="ARBA" id="ARBA00022741"/>
    </source>
</evidence>
<evidence type="ECO:0000313" key="11">
    <source>
        <dbReference type="Proteomes" id="UP001162881"/>
    </source>
</evidence>
<dbReference type="PROSITE" id="PS50045">
    <property type="entry name" value="SIGMA54_INTERACT_4"/>
    <property type="match status" value="1"/>
</dbReference>
<dbReference type="SUPFAM" id="SSF46689">
    <property type="entry name" value="Homeodomain-like"/>
    <property type="match status" value="1"/>
</dbReference>
<dbReference type="SMART" id="SM00989">
    <property type="entry name" value="V4R"/>
    <property type="match status" value="1"/>
</dbReference>
<dbReference type="InterPro" id="IPR010523">
    <property type="entry name" value="XylR_N"/>
</dbReference>
<dbReference type="SUPFAM" id="SSF111126">
    <property type="entry name" value="Ligand-binding domain in the NO signalling and Golgi transport"/>
    <property type="match status" value="1"/>
</dbReference>
<keyword evidence="3" id="KW-0902">Two-component regulatory system</keyword>
<accession>A0ABT0BD29</accession>
<dbReference type="InterPro" id="IPR002197">
    <property type="entry name" value="HTH_Fis"/>
</dbReference>
<dbReference type="InterPro" id="IPR025944">
    <property type="entry name" value="Sigma_54_int_dom_CS"/>
</dbReference>
<evidence type="ECO:0000256" key="5">
    <source>
        <dbReference type="ARBA" id="ARBA00023125"/>
    </source>
</evidence>
<dbReference type="Pfam" id="PF06505">
    <property type="entry name" value="XylR_N"/>
    <property type="match status" value="1"/>
</dbReference>
<dbReference type="Gene3D" id="3.40.50.300">
    <property type="entry name" value="P-loop containing nucleotide triphosphate hydrolases"/>
    <property type="match status" value="1"/>
</dbReference>
<keyword evidence="11" id="KW-1185">Reference proteome</keyword>
<gene>
    <name evidence="10" type="ORF">MTR62_09680</name>
</gene>
<protein>
    <submittedName>
        <fullName evidence="10">Sigma-54-dependent Fis family transcriptional regulator</fullName>
    </submittedName>
</protein>
<dbReference type="Gene3D" id="1.10.10.60">
    <property type="entry name" value="Homeodomain-like"/>
    <property type="match status" value="1"/>
</dbReference>
<dbReference type="InterPro" id="IPR003593">
    <property type="entry name" value="AAA+_ATPase"/>
</dbReference>
<evidence type="ECO:0000259" key="9">
    <source>
        <dbReference type="PROSITE" id="PS50045"/>
    </source>
</evidence>
<dbReference type="InterPro" id="IPR025943">
    <property type="entry name" value="Sigma_54_int_dom_ATP-bd_2"/>
</dbReference>
<evidence type="ECO:0000313" key="10">
    <source>
        <dbReference type="EMBL" id="MCJ2182960.1"/>
    </source>
</evidence>
<dbReference type="EMBL" id="JALHLF010000030">
    <property type="protein sequence ID" value="MCJ2182960.1"/>
    <property type="molecule type" value="Genomic_DNA"/>
</dbReference>
<dbReference type="PRINTS" id="PR01590">
    <property type="entry name" value="HTHFIS"/>
</dbReference>
<organism evidence="10 11">
    <name type="scientific">Novosphingobium organovorum</name>
    <dbReference type="NCBI Taxonomy" id="2930092"/>
    <lineage>
        <taxon>Bacteria</taxon>
        <taxon>Pseudomonadati</taxon>
        <taxon>Pseudomonadota</taxon>
        <taxon>Alphaproteobacteria</taxon>
        <taxon>Sphingomonadales</taxon>
        <taxon>Sphingomonadaceae</taxon>
        <taxon>Novosphingobium</taxon>
    </lineage>
</organism>
<dbReference type="PROSITE" id="PS00675">
    <property type="entry name" value="SIGMA54_INTERACT_1"/>
    <property type="match status" value="1"/>
</dbReference>
<keyword evidence="6" id="KW-0010">Activator</keyword>
<reference evidence="10" key="1">
    <citation type="submission" date="2022-03" db="EMBL/GenBank/DDBJ databases">
        <title>Identification of a novel bacterium isolated from mangrove sediments.</title>
        <authorList>
            <person name="Pan X."/>
        </authorList>
    </citation>
    <scope>NUCLEOTIDE SEQUENCE</scope>
    <source>
        <strain evidence="10">B1949</strain>
    </source>
</reference>
<dbReference type="SMART" id="SM00382">
    <property type="entry name" value="AAA"/>
    <property type="match status" value="1"/>
</dbReference>
<comment type="caution">
    <text evidence="10">The sequence shown here is derived from an EMBL/GenBank/DDBJ whole genome shotgun (WGS) entry which is preliminary data.</text>
</comment>
<dbReference type="Pfam" id="PF02830">
    <property type="entry name" value="V4R"/>
    <property type="match status" value="1"/>
</dbReference>